<protein>
    <recommendedName>
        <fullName evidence="2">Cytoplasmic protein</fullName>
    </recommendedName>
</protein>
<name>A0A0F9BXU7_9ZZZZ</name>
<sequence>FRMNNDNPIFQSPLTHLGYDTEDILPLGGFGAVAARAGVGKTSFLVQLALNTLSRKKNVLHISLKDPLDKVNLWYKEVFYNLVASGAFEEPDGLWEWLLPNRVIMTFKTTDFTIPMLKDRITDLIDQAQFSPQTIIIDGLPFKSSLQNSLADLKSTAKINAVRVWFAVTSHRHETTGPDNIPGPLSEVADLFETIIQLQPEGKKIHVNIIKGRPKTPDRPRLFLDPSTLLIQESH</sequence>
<evidence type="ECO:0000313" key="1">
    <source>
        <dbReference type="EMBL" id="KKL26694.1"/>
    </source>
</evidence>
<gene>
    <name evidence="1" type="ORF">LCGC14_2392740</name>
</gene>
<dbReference type="InterPro" id="IPR027417">
    <property type="entry name" value="P-loop_NTPase"/>
</dbReference>
<dbReference type="SUPFAM" id="SSF52540">
    <property type="entry name" value="P-loop containing nucleoside triphosphate hydrolases"/>
    <property type="match status" value="1"/>
</dbReference>
<proteinExistence type="predicted"/>
<comment type="caution">
    <text evidence="1">The sequence shown here is derived from an EMBL/GenBank/DDBJ whole genome shotgun (WGS) entry which is preliminary data.</text>
</comment>
<dbReference type="AlphaFoldDB" id="A0A0F9BXU7"/>
<organism evidence="1">
    <name type="scientific">marine sediment metagenome</name>
    <dbReference type="NCBI Taxonomy" id="412755"/>
    <lineage>
        <taxon>unclassified sequences</taxon>
        <taxon>metagenomes</taxon>
        <taxon>ecological metagenomes</taxon>
    </lineage>
</organism>
<accession>A0A0F9BXU7</accession>
<feature type="non-terminal residue" evidence="1">
    <location>
        <position position="1"/>
    </location>
</feature>
<dbReference type="Pfam" id="PF13481">
    <property type="entry name" value="AAA_25"/>
    <property type="match status" value="1"/>
</dbReference>
<reference evidence="1" key="1">
    <citation type="journal article" date="2015" name="Nature">
        <title>Complex archaea that bridge the gap between prokaryotes and eukaryotes.</title>
        <authorList>
            <person name="Spang A."/>
            <person name="Saw J.H."/>
            <person name="Jorgensen S.L."/>
            <person name="Zaremba-Niedzwiedzka K."/>
            <person name="Martijn J."/>
            <person name="Lind A.E."/>
            <person name="van Eijk R."/>
            <person name="Schleper C."/>
            <person name="Guy L."/>
            <person name="Ettema T.J."/>
        </authorList>
    </citation>
    <scope>NUCLEOTIDE SEQUENCE</scope>
</reference>
<dbReference type="EMBL" id="LAZR01035743">
    <property type="protein sequence ID" value="KKL26694.1"/>
    <property type="molecule type" value="Genomic_DNA"/>
</dbReference>
<evidence type="ECO:0008006" key="2">
    <source>
        <dbReference type="Google" id="ProtNLM"/>
    </source>
</evidence>
<dbReference type="Gene3D" id="3.40.50.300">
    <property type="entry name" value="P-loop containing nucleotide triphosphate hydrolases"/>
    <property type="match status" value="1"/>
</dbReference>